<keyword evidence="3" id="KW-1185">Reference proteome</keyword>
<reference evidence="2 3" key="1">
    <citation type="submission" date="2020-08" db="EMBL/GenBank/DDBJ databases">
        <title>Sequencing the genomes of 1000 actinobacteria strains.</title>
        <authorList>
            <person name="Klenk H.-P."/>
        </authorList>
    </citation>
    <scope>NUCLEOTIDE SEQUENCE [LARGE SCALE GENOMIC DNA]</scope>
    <source>
        <strain evidence="2 3">DSM 45823</strain>
    </source>
</reference>
<evidence type="ECO:0000313" key="2">
    <source>
        <dbReference type="EMBL" id="MBA9006030.1"/>
    </source>
</evidence>
<organism evidence="2 3">
    <name type="scientific">Thermomonospora cellulosilytica</name>
    <dbReference type="NCBI Taxonomy" id="1411118"/>
    <lineage>
        <taxon>Bacteria</taxon>
        <taxon>Bacillati</taxon>
        <taxon>Actinomycetota</taxon>
        <taxon>Actinomycetes</taxon>
        <taxon>Streptosporangiales</taxon>
        <taxon>Thermomonosporaceae</taxon>
        <taxon>Thermomonospora</taxon>
    </lineage>
</organism>
<comment type="caution">
    <text evidence="2">The sequence shown here is derived from an EMBL/GenBank/DDBJ whole genome shotgun (WGS) entry which is preliminary data.</text>
</comment>
<evidence type="ECO:0000313" key="3">
    <source>
        <dbReference type="Proteomes" id="UP000539313"/>
    </source>
</evidence>
<sequence length="73" mass="7955">MGWAQVFVAVASAGLLVLALCAAKVFRAVQGLGRELERTRRRLDAEHSTLRGELRRLRETGESDTSADGVRSS</sequence>
<proteinExistence type="predicted"/>
<dbReference type="EMBL" id="JACJII010000001">
    <property type="protein sequence ID" value="MBA9006030.1"/>
    <property type="molecule type" value="Genomic_DNA"/>
</dbReference>
<name>A0A7W3RB80_9ACTN</name>
<dbReference type="Proteomes" id="UP000539313">
    <property type="component" value="Unassembled WGS sequence"/>
</dbReference>
<gene>
    <name evidence="2" type="ORF">HNR21_004912</name>
</gene>
<accession>A0A7W3RB80</accession>
<dbReference type="AlphaFoldDB" id="A0A7W3RB80"/>
<protein>
    <submittedName>
        <fullName evidence="2">HAMP domain-containing protein</fullName>
    </submittedName>
</protein>
<feature type="region of interest" description="Disordered" evidence="1">
    <location>
        <begin position="54"/>
        <end position="73"/>
    </location>
</feature>
<dbReference type="RefSeq" id="WP_233358716.1">
    <property type="nucleotide sequence ID" value="NZ_JACJII010000001.1"/>
</dbReference>
<evidence type="ECO:0000256" key="1">
    <source>
        <dbReference type="SAM" id="MobiDB-lite"/>
    </source>
</evidence>
<feature type="compositionally biased region" description="Polar residues" evidence="1">
    <location>
        <begin position="63"/>
        <end position="73"/>
    </location>
</feature>